<dbReference type="InterPro" id="IPR036390">
    <property type="entry name" value="WH_DNA-bd_sf"/>
</dbReference>
<keyword evidence="10" id="KW-1185">Reference proteome</keyword>
<keyword evidence="5" id="KW-0238">DNA-binding</keyword>
<dbReference type="InterPro" id="IPR002481">
    <property type="entry name" value="FUR"/>
</dbReference>
<dbReference type="Pfam" id="PF01475">
    <property type="entry name" value="FUR"/>
    <property type="match status" value="1"/>
</dbReference>
<dbReference type="SUPFAM" id="SSF46785">
    <property type="entry name" value="Winged helix' DNA-binding domain"/>
    <property type="match status" value="1"/>
</dbReference>
<evidence type="ECO:0000256" key="6">
    <source>
        <dbReference type="ARBA" id="ARBA00023163"/>
    </source>
</evidence>
<accession>A0A1Q9HRV5</accession>
<evidence type="ECO:0000313" key="11">
    <source>
        <dbReference type="Proteomes" id="UP000186313"/>
    </source>
</evidence>
<evidence type="ECO:0000313" key="9">
    <source>
        <dbReference type="EMBL" id="OLQ93617.1"/>
    </source>
</evidence>
<comment type="similarity">
    <text evidence="1">Belongs to the Fur family.</text>
</comment>
<comment type="cofactor">
    <cofactor evidence="7">
        <name>Zn(2+)</name>
        <dbReference type="ChEBI" id="CHEBI:29105"/>
    </cofactor>
    <text evidence="7">Binds 1 zinc ion per subunit.</text>
</comment>
<dbReference type="OrthoDB" id="9801127at2"/>
<feature type="binding site" evidence="7">
    <location>
        <position position="148"/>
    </location>
    <ligand>
        <name>Zn(2+)</name>
        <dbReference type="ChEBI" id="CHEBI:29105"/>
    </ligand>
</feature>
<dbReference type="GO" id="GO:1900376">
    <property type="term" value="P:regulation of secondary metabolite biosynthetic process"/>
    <property type="evidence" value="ECO:0007669"/>
    <property type="project" value="TreeGrafter"/>
</dbReference>
<evidence type="ECO:0000256" key="7">
    <source>
        <dbReference type="PIRSR" id="PIRSR602481-1"/>
    </source>
</evidence>
<dbReference type="Proteomes" id="UP000186313">
    <property type="component" value="Unassembled WGS sequence"/>
</dbReference>
<name>A0A1Q9HRV5_9VIBR</name>
<dbReference type="GO" id="GO:0003700">
    <property type="term" value="F:DNA-binding transcription factor activity"/>
    <property type="evidence" value="ECO:0007669"/>
    <property type="project" value="InterPro"/>
</dbReference>
<dbReference type="Gene3D" id="3.30.1490.190">
    <property type="match status" value="1"/>
</dbReference>
<keyword evidence="7" id="KW-0479">Metal-binding</keyword>
<dbReference type="PANTHER" id="PTHR33202">
    <property type="entry name" value="ZINC UPTAKE REGULATION PROTEIN"/>
    <property type="match status" value="1"/>
</dbReference>
<keyword evidence="3 7" id="KW-0862">Zinc</keyword>
<evidence type="ECO:0000256" key="1">
    <source>
        <dbReference type="ARBA" id="ARBA00007957"/>
    </source>
</evidence>
<evidence type="ECO:0000313" key="10">
    <source>
        <dbReference type="Proteomes" id="UP000186039"/>
    </source>
</evidence>
<comment type="caution">
    <text evidence="9">The sequence shown here is derived from an EMBL/GenBank/DDBJ whole genome shotgun (WGS) entry which is preliminary data.</text>
</comment>
<dbReference type="PANTHER" id="PTHR33202:SF6">
    <property type="entry name" value="ZINC UPTAKE REGULATION PROTEIN"/>
    <property type="match status" value="1"/>
</dbReference>
<evidence type="ECO:0000256" key="2">
    <source>
        <dbReference type="ARBA" id="ARBA00022491"/>
    </source>
</evidence>
<dbReference type="InterPro" id="IPR036388">
    <property type="entry name" value="WH-like_DNA-bd_sf"/>
</dbReference>
<evidence type="ECO:0000313" key="8">
    <source>
        <dbReference type="EMBL" id="OLQ86826.1"/>
    </source>
</evidence>
<evidence type="ECO:0000256" key="5">
    <source>
        <dbReference type="ARBA" id="ARBA00023125"/>
    </source>
</evidence>
<protein>
    <submittedName>
        <fullName evidence="9">Fur family transcriptional regulator</fullName>
    </submittedName>
</protein>
<feature type="binding site" evidence="7">
    <location>
        <position position="145"/>
    </location>
    <ligand>
        <name>Zn(2+)</name>
        <dbReference type="ChEBI" id="CHEBI:29105"/>
    </ligand>
</feature>
<dbReference type="GO" id="GO:0045892">
    <property type="term" value="P:negative regulation of DNA-templated transcription"/>
    <property type="evidence" value="ECO:0007669"/>
    <property type="project" value="TreeGrafter"/>
</dbReference>
<evidence type="ECO:0000256" key="3">
    <source>
        <dbReference type="ARBA" id="ARBA00022833"/>
    </source>
</evidence>
<evidence type="ECO:0000256" key="4">
    <source>
        <dbReference type="ARBA" id="ARBA00023015"/>
    </source>
</evidence>
<dbReference type="EMBL" id="MJMJ01000001">
    <property type="protein sequence ID" value="OLQ93617.1"/>
    <property type="molecule type" value="Genomic_DNA"/>
</dbReference>
<dbReference type="RefSeq" id="WP_075706243.1">
    <property type="nucleotide sequence ID" value="NZ_AP019655.1"/>
</dbReference>
<dbReference type="EMBL" id="MJMH01000206">
    <property type="protein sequence ID" value="OLQ86826.1"/>
    <property type="molecule type" value="Genomic_DNA"/>
</dbReference>
<reference evidence="10 11" key="1">
    <citation type="submission" date="2016-09" db="EMBL/GenBank/DDBJ databases">
        <title>Genomic Taxonomy of the Vibrionaceae.</title>
        <authorList>
            <person name="Gonzalez-Castillo A."/>
            <person name="Gomez-Gil B."/>
            <person name="Enciso-Ibarra K."/>
        </authorList>
    </citation>
    <scope>NUCLEOTIDE SEQUENCE [LARGE SCALE GENOMIC DNA]</scope>
    <source>
        <strain evidence="8 10">CAIM 1902</strain>
        <strain evidence="9 11">CAIM 703</strain>
    </source>
</reference>
<gene>
    <name evidence="8" type="ORF">BIY20_02495</name>
    <name evidence="9" type="ORF">BIY22_02780</name>
</gene>
<keyword evidence="2" id="KW-0678">Repressor</keyword>
<sequence>MMELEAIIDHVEQRCESQGKRLTPKRKLVLRALVDANRALSAYELIEYCQQHFAENIQAMSVYRILDFLEQQNLAHKLHTSNKYIVCAHILTASGEGIHQFFICSECSKISEKIIEPEIISGLQLHAKQEGFTVDKPQLEINCLCDHCSQSATLK</sequence>
<dbReference type="AlphaFoldDB" id="A0A1Q9HRV5"/>
<dbReference type="GO" id="GO:0005829">
    <property type="term" value="C:cytosol"/>
    <property type="evidence" value="ECO:0007669"/>
    <property type="project" value="TreeGrafter"/>
</dbReference>
<dbReference type="Gene3D" id="1.10.10.10">
    <property type="entry name" value="Winged helix-like DNA-binding domain superfamily/Winged helix DNA-binding domain"/>
    <property type="match status" value="1"/>
</dbReference>
<dbReference type="GO" id="GO:0000976">
    <property type="term" value="F:transcription cis-regulatory region binding"/>
    <property type="evidence" value="ECO:0007669"/>
    <property type="project" value="TreeGrafter"/>
</dbReference>
<dbReference type="GO" id="GO:0008270">
    <property type="term" value="F:zinc ion binding"/>
    <property type="evidence" value="ECO:0007669"/>
    <property type="project" value="TreeGrafter"/>
</dbReference>
<dbReference type="InterPro" id="IPR043135">
    <property type="entry name" value="Fur_C"/>
</dbReference>
<feature type="binding site" evidence="7">
    <location>
        <position position="104"/>
    </location>
    <ligand>
        <name>Zn(2+)</name>
        <dbReference type="ChEBI" id="CHEBI:29105"/>
    </ligand>
</feature>
<keyword evidence="6" id="KW-0804">Transcription</keyword>
<proteinExistence type="inferred from homology"/>
<organism evidence="9 11">
    <name type="scientific">Vibrio panuliri</name>
    <dbReference type="NCBI Taxonomy" id="1381081"/>
    <lineage>
        <taxon>Bacteria</taxon>
        <taxon>Pseudomonadati</taxon>
        <taxon>Pseudomonadota</taxon>
        <taxon>Gammaproteobacteria</taxon>
        <taxon>Vibrionales</taxon>
        <taxon>Vibrionaceae</taxon>
        <taxon>Vibrio</taxon>
    </lineage>
</organism>
<feature type="binding site" evidence="7">
    <location>
        <position position="107"/>
    </location>
    <ligand>
        <name>Zn(2+)</name>
        <dbReference type="ChEBI" id="CHEBI:29105"/>
    </ligand>
</feature>
<dbReference type="STRING" id="1381081.BIY22_02780"/>
<keyword evidence="4" id="KW-0805">Transcription regulation</keyword>
<dbReference type="Proteomes" id="UP000186039">
    <property type="component" value="Unassembled WGS sequence"/>
</dbReference>